<sequence length="517" mass="58093">MSLNAEPSKPEERAQHDLAPKSYADAAEEALESSRGINGHHSPALNVEPSKADERAAKHLPPKSYAAAAEEAVDDKLVNGAHDVAPKPRALESKTNGNGKIQLHKPNGSIGRKHGEVIKEDTDDDYEVYEKHEESNGHALTSVKPQDGYEKEMRIDKRPARRMSELKSGRRAGAGWHKSKIRFAPLNVPLQRRLQTLAVLMHTLSVAGLVGIFFFLCAIPILWPILLPYTIFVLFSNAGTSGQLSYRSEWCRRSRVWSLFASYFPARLHRSEVLEPTRKYIFGYHPHGIISHGAFAAFGTEALGFSQLFPGITNTLLTLEGNFKLPLYREYALRMGLGSVSRESCENILSKGGRNGEGMGRAITIVVGGARESLEARPGSMHLVLNRRQGFVKLAIRNGADLVPVIGFGENDIYEQLDPHAHPWIYKLQLLVKKLMGWTVPIFHARGIFNYDVGMLPYRRPMNIVVGRPIKVQQSKNPDKAYVDKVHKEYIDELMRVWQEHKNTFAKWRTEDLDIIE</sequence>
<keyword evidence="19" id="KW-1185">Reference proteome</keyword>
<dbReference type="PANTHER" id="PTHR12317">
    <property type="entry name" value="DIACYLGLYCEROL O-ACYLTRANSFERASE"/>
    <property type="match status" value="1"/>
</dbReference>
<keyword evidence="9" id="KW-0319">Glycerol metabolism</keyword>
<evidence type="ECO:0000256" key="16">
    <source>
        <dbReference type="SAM" id="MobiDB-lite"/>
    </source>
</evidence>
<evidence type="ECO:0000256" key="12">
    <source>
        <dbReference type="ARBA" id="ARBA00023098"/>
    </source>
</evidence>
<dbReference type="EC" id="2.3.1.20" evidence="5"/>
<dbReference type="AlphaFoldDB" id="A0A6A6SE49"/>
<keyword evidence="7 18" id="KW-0808">Transferase</keyword>
<evidence type="ECO:0000256" key="5">
    <source>
        <dbReference type="ARBA" id="ARBA00013244"/>
    </source>
</evidence>
<accession>A0A6A6SE49</accession>
<evidence type="ECO:0000256" key="1">
    <source>
        <dbReference type="ARBA" id="ARBA00004477"/>
    </source>
</evidence>
<evidence type="ECO:0000256" key="8">
    <source>
        <dbReference type="ARBA" id="ARBA00022692"/>
    </source>
</evidence>
<evidence type="ECO:0000256" key="14">
    <source>
        <dbReference type="ARBA" id="ARBA00023315"/>
    </source>
</evidence>
<evidence type="ECO:0000256" key="9">
    <source>
        <dbReference type="ARBA" id="ARBA00022798"/>
    </source>
</evidence>
<protein>
    <recommendedName>
        <fullName evidence="5">diacylglycerol O-acyltransferase</fullName>
        <ecNumber evidence="5">2.3.1.20</ecNumber>
    </recommendedName>
</protein>
<evidence type="ECO:0000313" key="18">
    <source>
        <dbReference type="EMBL" id="KAF2645800.1"/>
    </source>
</evidence>
<dbReference type="InterPro" id="IPR007130">
    <property type="entry name" value="DAGAT"/>
</dbReference>
<feature type="transmembrane region" description="Helical" evidence="17">
    <location>
        <begin position="199"/>
        <end position="223"/>
    </location>
</feature>
<evidence type="ECO:0000256" key="13">
    <source>
        <dbReference type="ARBA" id="ARBA00023136"/>
    </source>
</evidence>
<dbReference type="Pfam" id="PF03982">
    <property type="entry name" value="DAGAT"/>
    <property type="match status" value="1"/>
</dbReference>
<gene>
    <name evidence="18" type="ORF">P280DRAFT_389474</name>
</gene>
<evidence type="ECO:0000256" key="7">
    <source>
        <dbReference type="ARBA" id="ARBA00022679"/>
    </source>
</evidence>
<keyword evidence="12" id="KW-0443">Lipid metabolism</keyword>
<feature type="region of interest" description="Disordered" evidence="16">
    <location>
        <begin position="132"/>
        <end position="152"/>
    </location>
</feature>
<comment type="pathway">
    <text evidence="3">Lipid metabolism.</text>
</comment>
<keyword evidence="10" id="KW-0256">Endoplasmic reticulum</keyword>
<keyword evidence="6" id="KW-0444">Lipid biosynthesis</keyword>
<evidence type="ECO:0000256" key="6">
    <source>
        <dbReference type="ARBA" id="ARBA00022516"/>
    </source>
</evidence>
<evidence type="ECO:0000256" key="15">
    <source>
        <dbReference type="ARBA" id="ARBA00048109"/>
    </source>
</evidence>
<dbReference type="OrthoDB" id="264532at2759"/>
<organism evidence="18 19">
    <name type="scientific">Massarina eburnea CBS 473.64</name>
    <dbReference type="NCBI Taxonomy" id="1395130"/>
    <lineage>
        <taxon>Eukaryota</taxon>
        <taxon>Fungi</taxon>
        <taxon>Dikarya</taxon>
        <taxon>Ascomycota</taxon>
        <taxon>Pezizomycotina</taxon>
        <taxon>Dothideomycetes</taxon>
        <taxon>Pleosporomycetidae</taxon>
        <taxon>Pleosporales</taxon>
        <taxon>Massarineae</taxon>
        <taxon>Massarinaceae</taxon>
        <taxon>Massarina</taxon>
    </lineage>
</organism>
<comment type="catalytic activity">
    <reaction evidence="15">
        <text>an acyl-CoA + a 1,2-diacyl-sn-glycerol = a triacyl-sn-glycerol + CoA</text>
        <dbReference type="Rhea" id="RHEA:10868"/>
        <dbReference type="ChEBI" id="CHEBI:17815"/>
        <dbReference type="ChEBI" id="CHEBI:57287"/>
        <dbReference type="ChEBI" id="CHEBI:58342"/>
        <dbReference type="ChEBI" id="CHEBI:64615"/>
        <dbReference type="EC" id="2.3.1.20"/>
    </reaction>
</comment>
<dbReference type="GO" id="GO:0005789">
    <property type="term" value="C:endoplasmic reticulum membrane"/>
    <property type="evidence" value="ECO:0007669"/>
    <property type="project" value="UniProtKB-SubCell"/>
</dbReference>
<dbReference type="PANTHER" id="PTHR12317:SF0">
    <property type="entry name" value="ACYLTRANSFERASE"/>
    <property type="match status" value="1"/>
</dbReference>
<evidence type="ECO:0000256" key="4">
    <source>
        <dbReference type="ARBA" id="ARBA00005420"/>
    </source>
</evidence>
<name>A0A6A6SE49_9PLEO</name>
<dbReference type="EMBL" id="MU006777">
    <property type="protein sequence ID" value="KAF2645800.1"/>
    <property type="molecule type" value="Genomic_DNA"/>
</dbReference>
<dbReference type="Proteomes" id="UP000799753">
    <property type="component" value="Unassembled WGS sequence"/>
</dbReference>
<evidence type="ECO:0000256" key="11">
    <source>
        <dbReference type="ARBA" id="ARBA00022989"/>
    </source>
</evidence>
<proteinExistence type="inferred from homology"/>
<evidence type="ECO:0000313" key="19">
    <source>
        <dbReference type="Proteomes" id="UP000799753"/>
    </source>
</evidence>
<evidence type="ECO:0000256" key="17">
    <source>
        <dbReference type="SAM" id="Phobius"/>
    </source>
</evidence>
<keyword evidence="14 18" id="KW-0012">Acyltransferase</keyword>
<evidence type="ECO:0000256" key="3">
    <source>
        <dbReference type="ARBA" id="ARBA00005189"/>
    </source>
</evidence>
<dbReference type="GO" id="GO:0019432">
    <property type="term" value="P:triglyceride biosynthetic process"/>
    <property type="evidence" value="ECO:0007669"/>
    <property type="project" value="TreeGrafter"/>
</dbReference>
<feature type="region of interest" description="Disordered" evidence="16">
    <location>
        <begin position="1"/>
        <end position="66"/>
    </location>
</feature>
<reference evidence="18" key="1">
    <citation type="journal article" date="2020" name="Stud. Mycol.">
        <title>101 Dothideomycetes genomes: a test case for predicting lifestyles and emergence of pathogens.</title>
        <authorList>
            <person name="Haridas S."/>
            <person name="Albert R."/>
            <person name="Binder M."/>
            <person name="Bloem J."/>
            <person name="Labutti K."/>
            <person name="Salamov A."/>
            <person name="Andreopoulos B."/>
            <person name="Baker S."/>
            <person name="Barry K."/>
            <person name="Bills G."/>
            <person name="Bluhm B."/>
            <person name="Cannon C."/>
            <person name="Castanera R."/>
            <person name="Culley D."/>
            <person name="Daum C."/>
            <person name="Ezra D."/>
            <person name="Gonzalez J."/>
            <person name="Henrissat B."/>
            <person name="Kuo A."/>
            <person name="Liang C."/>
            <person name="Lipzen A."/>
            <person name="Lutzoni F."/>
            <person name="Magnuson J."/>
            <person name="Mondo S."/>
            <person name="Nolan M."/>
            <person name="Ohm R."/>
            <person name="Pangilinan J."/>
            <person name="Park H.-J."/>
            <person name="Ramirez L."/>
            <person name="Alfaro M."/>
            <person name="Sun H."/>
            <person name="Tritt A."/>
            <person name="Yoshinaga Y."/>
            <person name="Zwiers L.-H."/>
            <person name="Turgeon B."/>
            <person name="Goodwin S."/>
            <person name="Spatafora J."/>
            <person name="Crous P."/>
            <person name="Grigoriev I."/>
        </authorList>
    </citation>
    <scope>NUCLEOTIDE SEQUENCE</scope>
    <source>
        <strain evidence="18">CBS 473.64</strain>
    </source>
</reference>
<comment type="similarity">
    <text evidence="4">Belongs to the diacylglycerol acyltransferase family.</text>
</comment>
<dbReference type="GO" id="GO:0006071">
    <property type="term" value="P:glycerol metabolic process"/>
    <property type="evidence" value="ECO:0007669"/>
    <property type="project" value="UniProtKB-KW"/>
</dbReference>
<comment type="pathway">
    <text evidence="2">Glycerolipid metabolism; triacylglycerol biosynthesis.</text>
</comment>
<evidence type="ECO:0000256" key="2">
    <source>
        <dbReference type="ARBA" id="ARBA00004771"/>
    </source>
</evidence>
<keyword evidence="11 17" id="KW-1133">Transmembrane helix</keyword>
<keyword evidence="13 17" id="KW-0472">Membrane</keyword>
<keyword evidence="8 17" id="KW-0812">Transmembrane</keyword>
<comment type="subcellular location">
    <subcellularLocation>
        <location evidence="1">Endoplasmic reticulum membrane</location>
        <topology evidence="1">Multi-pass membrane protein</topology>
    </subcellularLocation>
</comment>
<feature type="region of interest" description="Disordered" evidence="16">
    <location>
        <begin position="88"/>
        <end position="113"/>
    </location>
</feature>
<evidence type="ECO:0000256" key="10">
    <source>
        <dbReference type="ARBA" id="ARBA00022824"/>
    </source>
</evidence>
<dbReference type="CDD" id="cd07987">
    <property type="entry name" value="LPLAT_MGAT-like"/>
    <property type="match status" value="1"/>
</dbReference>
<dbReference type="GO" id="GO:0004144">
    <property type="term" value="F:diacylglycerol O-acyltransferase activity"/>
    <property type="evidence" value="ECO:0007669"/>
    <property type="project" value="UniProtKB-EC"/>
</dbReference>
<feature type="compositionally biased region" description="Basic and acidic residues" evidence="16">
    <location>
        <begin position="8"/>
        <end position="19"/>
    </location>
</feature>